<evidence type="ECO:0000256" key="1">
    <source>
        <dbReference type="SAM" id="MobiDB-lite"/>
    </source>
</evidence>
<proteinExistence type="predicted"/>
<keyword evidence="3" id="KW-1185">Reference proteome</keyword>
<gene>
    <name evidence="2" type="ORF">QYE76_067071</name>
</gene>
<dbReference type="EMBL" id="JAUUTY010000004">
    <property type="protein sequence ID" value="KAK1649266.1"/>
    <property type="molecule type" value="Genomic_DNA"/>
</dbReference>
<comment type="caution">
    <text evidence="2">The sequence shown here is derived from an EMBL/GenBank/DDBJ whole genome shotgun (WGS) entry which is preliminary data.</text>
</comment>
<dbReference type="Proteomes" id="UP001231189">
    <property type="component" value="Unassembled WGS sequence"/>
</dbReference>
<evidence type="ECO:0000313" key="3">
    <source>
        <dbReference type="Proteomes" id="UP001231189"/>
    </source>
</evidence>
<name>A0AAD8SBQ0_LOLMU</name>
<feature type="region of interest" description="Disordered" evidence="1">
    <location>
        <begin position="53"/>
        <end position="85"/>
    </location>
</feature>
<organism evidence="2 3">
    <name type="scientific">Lolium multiflorum</name>
    <name type="common">Italian ryegrass</name>
    <name type="synonym">Lolium perenne subsp. multiflorum</name>
    <dbReference type="NCBI Taxonomy" id="4521"/>
    <lineage>
        <taxon>Eukaryota</taxon>
        <taxon>Viridiplantae</taxon>
        <taxon>Streptophyta</taxon>
        <taxon>Embryophyta</taxon>
        <taxon>Tracheophyta</taxon>
        <taxon>Spermatophyta</taxon>
        <taxon>Magnoliopsida</taxon>
        <taxon>Liliopsida</taxon>
        <taxon>Poales</taxon>
        <taxon>Poaceae</taxon>
        <taxon>BOP clade</taxon>
        <taxon>Pooideae</taxon>
        <taxon>Poodae</taxon>
        <taxon>Poeae</taxon>
        <taxon>Poeae Chloroplast Group 2 (Poeae type)</taxon>
        <taxon>Loliodinae</taxon>
        <taxon>Loliinae</taxon>
        <taxon>Lolium</taxon>
    </lineage>
</organism>
<dbReference type="AlphaFoldDB" id="A0AAD8SBQ0"/>
<evidence type="ECO:0000313" key="2">
    <source>
        <dbReference type="EMBL" id="KAK1649266.1"/>
    </source>
</evidence>
<sequence length="106" mass="11622">MDMQDIKLDLIKANIVAKKRKEDLAILLIDTSGMDDDVKAWYEEGASVARGGEALDMELDKTTHGRAGGAGGMRGRDVTVGRPVRSRPNITLACRPWRPTAPRIHP</sequence>
<reference evidence="2" key="1">
    <citation type="submission" date="2023-07" db="EMBL/GenBank/DDBJ databases">
        <title>A chromosome-level genome assembly of Lolium multiflorum.</title>
        <authorList>
            <person name="Chen Y."/>
            <person name="Copetti D."/>
            <person name="Kolliker R."/>
            <person name="Studer B."/>
        </authorList>
    </citation>
    <scope>NUCLEOTIDE SEQUENCE</scope>
    <source>
        <strain evidence="2">02402/16</strain>
        <tissue evidence="2">Leaf</tissue>
    </source>
</reference>
<protein>
    <submittedName>
        <fullName evidence="2">Uncharacterized protein</fullName>
    </submittedName>
</protein>
<accession>A0AAD8SBQ0</accession>